<keyword evidence="7" id="KW-0325">Glycoprotein</keyword>
<keyword evidence="6 8" id="KW-0472">Membrane</keyword>
<organism evidence="9 10">
    <name type="scientific">Ilyodon furcidens</name>
    <name type="common">goldbreast splitfin</name>
    <dbReference type="NCBI Taxonomy" id="33524"/>
    <lineage>
        <taxon>Eukaryota</taxon>
        <taxon>Metazoa</taxon>
        <taxon>Chordata</taxon>
        <taxon>Craniata</taxon>
        <taxon>Vertebrata</taxon>
        <taxon>Euteleostomi</taxon>
        <taxon>Actinopterygii</taxon>
        <taxon>Neopterygii</taxon>
        <taxon>Teleostei</taxon>
        <taxon>Neoteleostei</taxon>
        <taxon>Acanthomorphata</taxon>
        <taxon>Ovalentaria</taxon>
        <taxon>Atherinomorphae</taxon>
        <taxon>Cyprinodontiformes</taxon>
        <taxon>Goodeidae</taxon>
        <taxon>Ilyodon</taxon>
    </lineage>
</organism>
<dbReference type="PANTHER" id="PTHR20766:SF2">
    <property type="entry name" value="LARGE NEUTRAL AMINO ACIDS TRANSPORTER SMALL SUBUNIT 4"/>
    <property type="match status" value="1"/>
</dbReference>
<comment type="caution">
    <text evidence="9">The sequence shown here is derived from an EMBL/GenBank/DDBJ whole genome shotgun (WGS) entry which is preliminary data.</text>
</comment>
<gene>
    <name evidence="9" type="ORF">ILYODFUR_027389</name>
</gene>
<evidence type="ECO:0000256" key="4">
    <source>
        <dbReference type="ARBA" id="ARBA00022692"/>
    </source>
</evidence>
<reference evidence="9 10" key="1">
    <citation type="submission" date="2021-06" db="EMBL/GenBank/DDBJ databases">
        <authorList>
            <person name="Palmer J.M."/>
        </authorList>
    </citation>
    <scope>NUCLEOTIDE SEQUENCE [LARGE SCALE GENOMIC DNA]</scope>
    <source>
        <strain evidence="10">if_2019</strain>
        <tissue evidence="9">Muscle</tissue>
    </source>
</reference>
<name>A0ABV0T235_9TELE</name>
<evidence type="ECO:0000313" key="10">
    <source>
        <dbReference type="Proteomes" id="UP001482620"/>
    </source>
</evidence>
<keyword evidence="4 8" id="KW-0812">Transmembrane</keyword>
<feature type="transmembrane region" description="Helical" evidence="8">
    <location>
        <begin position="18"/>
        <end position="36"/>
    </location>
</feature>
<comment type="subcellular location">
    <subcellularLocation>
        <location evidence="1">Basolateral cell membrane</location>
    </subcellularLocation>
    <subcellularLocation>
        <location evidence="2">Cell membrane</location>
        <topology evidence="2">Multi-pass membrane protein</topology>
    </subcellularLocation>
</comment>
<keyword evidence="10" id="KW-1185">Reference proteome</keyword>
<accession>A0ABV0T235</accession>
<dbReference type="EMBL" id="JAHRIQ010015184">
    <property type="protein sequence ID" value="MEQ2226430.1"/>
    <property type="molecule type" value="Genomic_DNA"/>
</dbReference>
<evidence type="ECO:0000256" key="2">
    <source>
        <dbReference type="ARBA" id="ARBA00004651"/>
    </source>
</evidence>
<evidence type="ECO:0000256" key="7">
    <source>
        <dbReference type="ARBA" id="ARBA00023180"/>
    </source>
</evidence>
<keyword evidence="5 8" id="KW-1133">Transmembrane helix</keyword>
<keyword evidence="3" id="KW-1003">Cell membrane</keyword>
<dbReference type="Proteomes" id="UP001482620">
    <property type="component" value="Unassembled WGS sequence"/>
</dbReference>
<evidence type="ECO:0000256" key="6">
    <source>
        <dbReference type="ARBA" id="ARBA00023136"/>
    </source>
</evidence>
<evidence type="ECO:0000256" key="3">
    <source>
        <dbReference type="ARBA" id="ARBA00022475"/>
    </source>
</evidence>
<evidence type="ECO:0000256" key="8">
    <source>
        <dbReference type="SAM" id="Phobius"/>
    </source>
</evidence>
<evidence type="ECO:0000256" key="5">
    <source>
        <dbReference type="ARBA" id="ARBA00022989"/>
    </source>
</evidence>
<proteinExistence type="predicted"/>
<protein>
    <submittedName>
        <fullName evidence="9">Uncharacterized protein</fullName>
    </submittedName>
</protein>
<feature type="transmembrane region" description="Helical" evidence="8">
    <location>
        <begin position="42"/>
        <end position="66"/>
    </location>
</feature>
<sequence length="204" mass="22762">MLQCVQLPNMFGDLRSTFIALMIGSYASSAVTFPGIKVIYDLGAAFISILLVWAGCACLVFFNCFVNWPLEPFPGPEDMDFTVKIKFSWLGFDHKITGKQFYRQVTTVGRRLSVGNAIKQPQQPSKDLSAQDANKLCLSTVDLEVNCKGNEECKSQKEHLQHAAIRVLADCLRGSQDPKIKYHVADDSVPSLIIPNHFWVCFPS</sequence>
<dbReference type="PANTHER" id="PTHR20766">
    <property type="entry name" value="LARGE NEUTRAL AMINO ACIDS TRANSPORTER SMALL SUBUNIT 4-LIKE ISOFORM X1"/>
    <property type="match status" value="1"/>
</dbReference>
<evidence type="ECO:0000256" key="1">
    <source>
        <dbReference type="ARBA" id="ARBA00004187"/>
    </source>
</evidence>
<evidence type="ECO:0000313" key="9">
    <source>
        <dbReference type="EMBL" id="MEQ2226430.1"/>
    </source>
</evidence>